<keyword evidence="2" id="KW-0040">ANK repeat</keyword>
<dbReference type="InterPro" id="IPR036770">
    <property type="entry name" value="Ankyrin_rpt-contain_sf"/>
</dbReference>
<keyword evidence="1" id="KW-0677">Repeat</keyword>
<protein>
    <submittedName>
        <fullName evidence="3">Uncharacterized protein</fullName>
    </submittedName>
</protein>
<dbReference type="PANTHER" id="PTHR24173">
    <property type="entry name" value="ANKYRIN REPEAT CONTAINING"/>
    <property type="match status" value="1"/>
</dbReference>
<accession>A0A7S0ZWJ1</accession>
<dbReference type="AlphaFoldDB" id="A0A7S0ZWJ1"/>
<sequence>MRNALVTGAMSEADGEGHELEQVERELREMLFKCSTEGQFCQDRQTELECHESRLSALAAPLQDELDAARERLRVQVDESVMTVEDDMACCCRFVDERERMIVSLEQRLREQSQEHLGPALLAAGRTVNALQSTALMRESLIRDLEEDLGRATDYLKVLAMDVETRFANGPVQCATLPQHVEQHTLSGTGLLSVRPEELLPSILPGIVRDFFWGDGISDVRKHGLHERAVQTPCGDFTSLVVADWEHDGWPWHPEDAAALQDVEGWWQTDIFQQGMSCLKDSGLPSARFQEEAQLLRDCLACEMRHLRDLLCIDSDVEVVLDPSRQLLRSVAVGEADTRRSGVSSAALLGWTPWHVAAGFGQPAIIECLKQDMVENTGHYVVLSSRTTRMGLPPLGIACLLGRVDVVQSLLLGMAPVDSRDFRGNTALMWAIAGRHHEKLVPLLLEARVR</sequence>
<evidence type="ECO:0000256" key="2">
    <source>
        <dbReference type="ARBA" id="ARBA00023043"/>
    </source>
</evidence>
<dbReference type="Pfam" id="PF12796">
    <property type="entry name" value="Ank_2"/>
    <property type="match status" value="1"/>
</dbReference>
<gene>
    <name evidence="3" type="ORF">NSCI0253_LOCUS9192</name>
</gene>
<organism evidence="3">
    <name type="scientific">Noctiluca scintillans</name>
    <name type="common">Sea sparkle</name>
    <name type="synonym">Red tide dinoflagellate</name>
    <dbReference type="NCBI Taxonomy" id="2966"/>
    <lineage>
        <taxon>Eukaryota</taxon>
        <taxon>Sar</taxon>
        <taxon>Alveolata</taxon>
        <taxon>Dinophyceae</taxon>
        <taxon>Noctilucales</taxon>
        <taxon>Noctilucaceae</taxon>
        <taxon>Noctiluca</taxon>
    </lineage>
</organism>
<dbReference type="EMBL" id="HBFQ01013245">
    <property type="protein sequence ID" value="CAD8834844.1"/>
    <property type="molecule type" value="Transcribed_RNA"/>
</dbReference>
<dbReference type="PANTHER" id="PTHR24173:SF74">
    <property type="entry name" value="ANKYRIN REPEAT DOMAIN-CONTAINING PROTEIN 16"/>
    <property type="match status" value="1"/>
</dbReference>
<evidence type="ECO:0000313" key="3">
    <source>
        <dbReference type="EMBL" id="CAD8834844.1"/>
    </source>
</evidence>
<reference evidence="3" key="1">
    <citation type="submission" date="2021-01" db="EMBL/GenBank/DDBJ databases">
        <authorList>
            <person name="Corre E."/>
            <person name="Pelletier E."/>
            <person name="Niang G."/>
            <person name="Scheremetjew M."/>
            <person name="Finn R."/>
            <person name="Kale V."/>
            <person name="Holt S."/>
            <person name="Cochrane G."/>
            <person name="Meng A."/>
            <person name="Brown T."/>
            <person name="Cohen L."/>
        </authorList>
    </citation>
    <scope>NUCLEOTIDE SEQUENCE</scope>
</reference>
<proteinExistence type="predicted"/>
<dbReference type="Gene3D" id="1.25.40.20">
    <property type="entry name" value="Ankyrin repeat-containing domain"/>
    <property type="match status" value="1"/>
</dbReference>
<dbReference type="SUPFAM" id="SSF48403">
    <property type="entry name" value="Ankyrin repeat"/>
    <property type="match status" value="1"/>
</dbReference>
<name>A0A7S0ZWJ1_NOCSC</name>
<evidence type="ECO:0000256" key="1">
    <source>
        <dbReference type="ARBA" id="ARBA00022737"/>
    </source>
</evidence>
<dbReference type="InterPro" id="IPR002110">
    <property type="entry name" value="Ankyrin_rpt"/>
</dbReference>